<dbReference type="GO" id="GO:0009279">
    <property type="term" value="C:cell outer membrane"/>
    <property type="evidence" value="ECO:0007669"/>
    <property type="project" value="UniProtKB-SubCell"/>
</dbReference>
<dbReference type="InterPro" id="IPR037066">
    <property type="entry name" value="Plug_dom_sf"/>
</dbReference>
<dbReference type="OrthoDB" id="9768177at2"/>
<keyword evidence="5 7" id="KW-0472">Membrane</keyword>
<dbReference type="InterPro" id="IPR008969">
    <property type="entry name" value="CarboxyPept-like_regulatory"/>
</dbReference>
<evidence type="ECO:0000256" key="3">
    <source>
        <dbReference type="ARBA" id="ARBA00022452"/>
    </source>
</evidence>
<dbReference type="InterPro" id="IPR012910">
    <property type="entry name" value="Plug_dom"/>
</dbReference>
<dbReference type="SUPFAM" id="SSF49464">
    <property type="entry name" value="Carboxypeptidase regulatory domain-like"/>
    <property type="match status" value="1"/>
</dbReference>
<keyword evidence="4 7" id="KW-0812">Transmembrane</keyword>
<keyword evidence="8" id="KW-0732">Signal</keyword>
<keyword evidence="3 7" id="KW-1134">Transmembrane beta strand</keyword>
<dbReference type="AlphaFoldDB" id="A0A7M3SWL1"/>
<keyword evidence="10" id="KW-0675">Receptor</keyword>
<evidence type="ECO:0000256" key="6">
    <source>
        <dbReference type="ARBA" id="ARBA00023237"/>
    </source>
</evidence>
<protein>
    <submittedName>
        <fullName evidence="10">TonB-dependent receptor</fullName>
    </submittedName>
</protein>
<accession>A0A7M3SWL1</accession>
<gene>
    <name evidence="10" type="ORF">FLP08_00255</name>
</gene>
<evidence type="ECO:0000256" key="1">
    <source>
        <dbReference type="ARBA" id="ARBA00004571"/>
    </source>
</evidence>
<feature type="signal peptide" evidence="8">
    <location>
        <begin position="1"/>
        <end position="18"/>
    </location>
</feature>
<dbReference type="EMBL" id="VJVW01000001">
    <property type="protein sequence ID" value="MUP40992.1"/>
    <property type="molecule type" value="Genomic_DNA"/>
</dbReference>
<keyword evidence="6 7" id="KW-0998">Cell outer membrane</keyword>
<evidence type="ECO:0000256" key="8">
    <source>
        <dbReference type="SAM" id="SignalP"/>
    </source>
</evidence>
<dbReference type="InterPro" id="IPR023996">
    <property type="entry name" value="TonB-dep_OMP_SusC/RagA"/>
</dbReference>
<feature type="domain" description="TonB-dependent receptor plug" evidence="9">
    <location>
        <begin position="115"/>
        <end position="236"/>
    </location>
</feature>
<name>A0A7M3SWL1_9FLAO</name>
<dbReference type="InterPro" id="IPR039426">
    <property type="entry name" value="TonB-dep_rcpt-like"/>
</dbReference>
<dbReference type="Proteomes" id="UP000460416">
    <property type="component" value="Unassembled WGS sequence"/>
</dbReference>
<dbReference type="InterPro" id="IPR036942">
    <property type="entry name" value="Beta-barrel_TonB_sf"/>
</dbReference>
<dbReference type="Pfam" id="PF13715">
    <property type="entry name" value="CarbopepD_reg_2"/>
    <property type="match status" value="1"/>
</dbReference>
<comment type="similarity">
    <text evidence="7">Belongs to the TonB-dependent receptor family.</text>
</comment>
<evidence type="ECO:0000256" key="2">
    <source>
        <dbReference type="ARBA" id="ARBA00022448"/>
    </source>
</evidence>
<keyword evidence="2 7" id="KW-0813">Transport</keyword>
<dbReference type="PROSITE" id="PS51257">
    <property type="entry name" value="PROKAR_LIPOPROTEIN"/>
    <property type="match status" value="1"/>
</dbReference>
<dbReference type="NCBIfam" id="TIGR04056">
    <property type="entry name" value="OMP_RagA_SusC"/>
    <property type="match status" value="1"/>
</dbReference>
<dbReference type="SUPFAM" id="SSF56935">
    <property type="entry name" value="Porins"/>
    <property type="match status" value="1"/>
</dbReference>
<comment type="caution">
    <text evidence="10">The sequence shown here is derived from an EMBL/GenBank/DDBJ whole genome shotgun (WGS) entry which is preliminary data.</text>
</comment>
<dbReference type="NCBIfam" id="TIGR04057">
    <property type="entry name" value="SusC_RagA_signa"/>
    <property type="match status" value="1"/>
</dbReference>
<evidence type="ECO:0000256" key="4">
    <source>
        <dbReference type="ARBA" id="ARBA00022692"/>
    </source>
</evidence>
<dbReference type="PROSITE" id="PS52016">
    <property type="entry name" value="TONB_DEPENDENT_REC_3"/>
    <property type="match status" value="1"/>
</dbReference>
<evidence type="ECO:0000256" key="7">
    <source>
        <dbReference type="PROSITE-ProRule" id="PRU01360"/>
    </source>
</evidence>
<dbReference type="Pfam" id="PF07715">
    <property type="entry name" value="Plug"/>
    <property type="match status" value="1"/>
</dbReference>
<reference evidence="10 11" key="1">
    <citation type="submission" date="2019-07" db="EMBL/GenBank/DDBJ databases">
        <title>Gramella aestuarii sp. nov., isolated from a tidal flat, and emended description of Gramella echinicola.</title>
        <authorList>
            <person name="Liu L."/>
        </authorList>
    </citation>
    <scope>NUCLEOTIDE SEQUENCE [LARGE SCALE GENOMIC DNA]</scope>
    <source>
        <strain evidence="10 11">BS12</strain>
    </source>
</reference>
<dbReference type="RefSeq" id="WP_156272853.1">
    <property type="nucleotide sequence ID" value="NZ_BAABGI010000005.1"/>
</dbReference>
<organism evidence="10 11">
    <name type="scientific">Christiangramia aestuarii</name>
    <dbReference type="NCBI Taxonomy" id="1028746"/>
    <lineage>
        <taxon>Bacteria</taxon>
        <taxon>Pseudomonadati</taxon>
        <taxon>Bacteroidota</taxon>
        <taxon>Flavobacteriia</taxon>
        <taxon>Flavobacteriales</taxon>
        <taxon>Flavobacteriaceae</taxon>
        <taxon>Christiangramia</taxon>
    </lineage>
</organism>
<evidence type="ECO:0000313" key="10">
    <source>
        <dbReference type="EMBL" id="MUP40992.1"/>
    </source>
</evidence>
<dbReference type="InterPro" id="IPR023997">
    <property type="entry name" value="TonB-dep_OMP_SusC/RagA_CS"/>
</dbReference>
<comment type="subcellular location">
    <subcellularLocation>
        <location evidence="1 7">Cell outer membrane</location>
        <topology evidence="1 7">Multi-pass membrane protein</topology>
    </subcellularLocation>
</comment>
<sequence>MKFSKQFFIYLIFFSCVATGFAQRNITGTVTAEDTGEPLLGANVLVPESSMGVVTDFDGNFAIDVPEGTEALEVSFVGYQSKTITLTDATSYQVSLSADQTLDEVVIVGYGTQEEKDVSSSIQTIDTEEIGKTPAASFESALQGQTPGVNISSSSATPGAAINVNIRGVSSISASSQPLFIVDGVPLVSRNNSALNSNIQPTNPLADINPNDIKTITILKDAAAASIYGSRGANGVVLITTKRGKSGRTLVNVGYYTGFSTITNTPDLVGPNRFKEFFNTAAEFDGLGEDYFDWIDTSNGVSTNIYDEIFRTGITQNVDVSARGGSDKTRFFISGNYFNQKGIQIGQEFDRLSTRLNLDHDINDKVKIGTTMFVNRSVHDRTINENDEYGVIINAQGWDPTAPIRDENGEYTNPFSYNTWWPLENPVLIAEEYINDSRSTRFQASAFAEWEITDGLTFKSMFSSDYSNFVEESFVPAGTNKSDDGEAIFATYEETTWQLENTLNYNRTFAEKHDLDLLAGWTLQETKAQFSDQAGVGFATNNTTSISAASTIINSTSGKNQFGLQSFFGRANYSFDNRYIFAFTLRADGSSRFGEDNQYGYFPSGSVAWRVNEEDFFDSESVSNFKIRGSYGITGNQEISSNWVGTYSLTAGYNNRPGIAPARLENSDLGWEKTKQLNIGLDLGFFDQRLRITADYFNKQTEDLLLSAGVSGLTGFSSVFQNIGEIENNGFEFSLNANVIQGEDFNWNSGFNFSLLNNEIKTLLNNNEIVGRNHILSEGESVSTLFLIKYEGVDPQTGDALFEDLNNDGVIDFDDRQVVGSALPDYFGGWLNTVSYKNFSLTANVQFSGGNKIFNQSRHAYENFGFTRSGIPYGNISERVYDNYWREPGQQTDVPRPSTESGQLQRFSTQFLEDGDFIRLRTLRLEYDLPGDFVDSLGMGRLNFYVQGQNLVTITDYLGFDPEVSTNTSNQTDLNILQGEDFGTLGQARTITIGLNASF</sequence>
<dbReference type="Gene3D" id="2.40.170.20">
    <property type="entry name" value="TonB-dependent receptor, beta-barrel domain"/>
    <property type="match status" value="1"/>
</dbReference>
<proteinExistence type="inferred from homology"/>
<dbReference type="Gene3D" id="2.60.40.1120">
    <property type="entry name" value="Carboxypeptidase-like, regulatory domain"/>
    <property type="match status" value="1"/>
</dbReference>
<feature type="chain" id="PRO_5029452951" evidence="8">
    <location>
        <begin position="19"/>
        <end position="999"/>
    </location>
</feature>
<evidence type="ECO:0000259" key="9">
    <source>
        <dbReference type="Pfam" id="PF07715"/>
    </source>
</evidence>
<keyword evidence="11" id="KW-1185">Reference proteome</keyword>
<evidence type="ECO:0000256" key="5">
    <source>
        <dbReference type="ARBA" id="ARBA00023136"/>
    </source>
</evidence>
<evidence type="ECO:0000313" key="11">
    <source>
        <dbReference type="Proteomes" id="UP000460416"/>
    </source>
</evidence>
<dbReference type="Gene3D" id="2.170.130.10">
    <property type="entry name" value="TonB-dependent receptor, plug domain"/>
    <property type="match status" value="1"/>
</dbReference>